<evidence type="ECO:0000313" key="3">
    <source>
        <dbReference type="EMBL" id="SHI60677.1"/>
    </source>
</evidence>
<evidence type="ECO:0000256" key="2">
    <source>
        <dbReference type="ARBA" id="ARBA00023002"/>
    </source>
</evidence>
<dbReference type="RefSeq" id="WP_072781048.1">
    <property type="nucleotide sequence ID" value="NZ_CP045292.1"/>
</dbReference>
<dbReference type="PANTHER" id="PTHR43477:SF1">
    <property type="entry name" value="DIHYDROANTICAPSIN 7-DEHYDROGENASE"/>
    <property type="match status" value="1"/>
</dbReference>
<dbReference type="FunFam" id="3.40.50.720:FF:000084">
    <property type="entry name" value="Short-chain dehydrogenase reductase"/>
    <property type="match status" value="1"/>
</dbReference>
<dbReference type="InterPro" id="IPR002347">
    <property type="entry name" value="SDR_fam"/>
</dbReference>
<name>A0A1M6CI53_9FLAO</name>
<sequence length="254" mass="27032">MSINPFTLLNKTIVVTGASSGIGRQCAITLNQMGAFVILLGRSEERLLETVGNFENENYQIIVTDVTDYEQTAEKLEDALKTVGKVDGIVHAAGISTTLPLRNITAEKLQPFFETNVFAPIAITKLLTKLKYANPDGMSIVFLASVMGMVGELGKTTYSLTKGALVSGTKSLALELASKKIRVNCVAPGVVVTPMSSNAVYAQDSSAYEKIKSYHPLGLGKPEDVANACAFLLSDGACWITGTTLVIDGGYTAR</sequence>
<organism evidence="3 4">
    <name type="scientific">Flavobacterium haoranii</name>
    <dbReference type="NCBI Taxonomy" id="683124"/>
    <lineage>
        <taxon>Bacteria</taxon>
        <taxon>Pseudomonadati</taxon>
        <taxon>Bacteroidota</taxon>
        <taxon>Flavobacteriia</taxon>
        <taxon>Flavobacteriales</taxon>
        <taxon>Flavobacteriaceae</taxon>
        <taxon>Flavobacterium</taxon>
    </lineage>
</organism>
<protein>
    <submittedName>
        <fullName evidence="3">NAD(P)-dependent dehydrogenase, short-chain alcohol dehydrogenase family</fullName>
    </submittedName>
</protein>
<dbReference type="InterPro" id="IPR036291">
    <property type="entry name" value="NAD(P)-bd_dom_sf"/>
</dbReference>
<dbReference type="Proteomes" id="UP000184232">
    <property type="component" value="Unassembled WGS sequence"/>
</dbReference>
<keyword evidence="4" id="KW-1185">Reference proteome</keyword>
<keyword evidence="2" id="KW-0560">Oxidoreductase</keyword>
<dbReference type="EMBL" id="FQZH01000001">
    <property type="protein sequence ID" value="SHI60677.1"/>
    <property type="molecule type" value="Genomic_DNA"/>
</dbReference>
<accession>A0A1M6CI53</accession>
<reference evidence="3 4" key="1">
    <citation type="submission" date="2016-11" db="EMBL/GenBank/DDBJ databases">
        <authorList>
            <person name="Jaros S."/>
            <person name="Januszkiewicz K."/>
            <person name="Wedrychowicz H."/>
        </authorList>
    </citation>
    <scope>NUCLEOTIDE SEQUENCE [LARGE SCALE GENOMIC DNA]</scope>
    <source>
        <strain evidence="3 4">DSM 22807</strain>
    </source>
</reference>
<dbReference type="CDD" id="cd05233">
    <property type="entry name" value="SDR_c"/>
    <property type="match status" value="1"/>
</dbReference>
<dbReference type="GO" id="GO:0016491">
    <property type="term" value="F:oxidoreductase activity"/>
    <property type="evidence" value="ECO:0007669"/>
    <property type="project" value="UniProtKB-KW"/>
</dbReference>
<evidence type="ECO:0000313" key="4">
    <source>
        <dbReference type="Proteomes" id="UP000184232"/>
    </source>
</evidence>
<comment type="similarity">
    <text evidence="1">Belongs to the short-chain dehydrogenases/reductases (SDR) family.</text>
</comment>
<dbReference type="PANTHER" id="PTHR43477">
    <property type="entry name" value="DIHYDROANTICAPSIN 7-DEHYDROGENASE"/>
    <property type="match status" value="1"/>
</dbReference>
<gene>
    <name evidence="3" type="ORF">SAMN05444337_0384</name>
</gene>
<dbReference type="Pfam" id="PF13561">
    <property type="entry name" value="adh_short_C2"/>
    <property type="match status" value="1"/>
</dbReference>
<dbReference type="SUPFAM" id="SSF51735">
    <property type="entry name" value="NAD(P)-binding Rossmann-fold domains"/>
    <property type="match status" value="1"/>
</dbReference>
<dbReference type="PRINTS" id="PR00081">
    <property type="entry name" value="GDHRDH"/>
</dbReference>
<dbReference type="AlphaFoldDB" id="A0A1M6CI53"/>
<dbReference type="InterPro" id="IPR051122">
    <property type="entry name" value="SDR_DHRS6-like"/>
</dbReference>
<proteinExistence type="inferred from homology"/>
<evidence type="ECO:0000256" key="1">
    <source>
        <dbReference type="ARBA" id="ARBA00006484"/>
    </source>
</evidence>
<dbReference type="STRING" id="683124.SAMN05444337_0384"/>
<dbReference type="Gene3D" id="3.40.50.720">
    <property type="entry name" value="NAD(P)-binding Rossmann-like Domain"/>
    <property type="match status" value="1"/>
</dbReference>
<dbReference type="PRINTS" id="PR00080">
    <property type="entry name" value="SDRFAMILY"/>
</dbReference>